<dbReference type="Proteomes" id="UP000430692">
    <property type="component" value="Unassembled WGS sequence"/>
</dbReference>
<keyword evidence="2" id="KW-1185">Reference proteome</keyword>
<proteinExistence type="predicted"/>
<evidence type="ECO:0000313" key="2">
    <source>
        <dbReference type="Proteomes" id="UP000430692"/>
    </source>
</evidence>
<gene>
    <name evidence="1" type="ORF">GSM42_16450</name>
</gene>
<accession>A0A6I4VZB8</accession>
<name>A0A6I4VZB8_9BACL</name>
<dbReference type="EMBL" id="WUUL01000013">
    <property type="protein sequence ID" value="MXQ55275.1"/>
    <property type="molecule type" value="Genomic_DNA"/>
</dbReference>
<evidence type="ECO:0000313" key="1">
    <source>
        <dbReference type="EMBL" id="MXQ55275.1"/>
    </source>
</evidence>
<sequence>MTTGQTAQRQFGRTLVPIARFPAVIIARPLSLTRSKLYFGTRVFLREE</sequence>
<dbReference type="RefSeq" id="WP_237446674.1">
    <property type="nucleotide sequence ID" value="NZ_WUUL01000013.1"/>
</dbReference>
<comment type="caution">
    <text evidence="1">The sequence shown here is derived from an EMBL/GenBank/DDBJ whole genome shotgun (WGS) entry which is preliminary data.</text>
</comment>
<reference evidence="1 2" key="1">
    <citation type="submission" date="2019-12" db="EMBL/GenBank/DDBJ databases">
        <title>Whole-genome analyses of novel actinobacteria.</title>
        <authorList>
            <person name="Sahin N."/>
            <person name="Saygin H."/>
        </authorList>
    </citation>
    <scope>NUCLEOTIDE SEQUENCE [LARGE SCALE GENOMIC DNA]</scope>
    <source>
        <strain evidence="1 2">KC615</strain>
    </source>
</reference>
<protein>
    <submittedName>
        <fullName evidence="1">Uncharacterized protein</fullName>
    </submittedName>
</protein>
<organism evidence="1 2">
    <name type="scientific">Shimazuella alba</name>
    <dbReference type="NCBI Taxonomy" id="2690964"/>
    <lineage>
        <taxon>Bacteria</taxon>
        <taxon>Bacillati</taxon>
        <taxon>Bacillota</taxon>
        <taxon>Bacilli</taxon>
        <taxon>Bacillales</taxon>
        <taxon>Thermoactinomycetaceae</taxon>
        <taxon>Shimazuella</taxon>
    </lineage>
</organism>
<dbReference type="AlphaFoldDB" id="A0A6I4VZB8"/>